<dbReference type="Proteomes" id="UP000027265">
    <property type="component" value="Unassembled WGS sequence"/>
</dbReference>
<name>A0A067PLW5_9AGAM</name>
<evidence type="ECO:0000313" key="3">
    <source>
        <dbReference type="Proteomes" id="UP000027265"/>
    </source>
</evidence>
<dbReference type="EMBL" id="KL197743">
    <property type="protein sequence ID" value="KDQ51997.1"/>
    <property type="molecule type" value="Genomic_DNA"/>
</dbReference>
<dbReference type="HOGENOM" id="CLU_804266_0_0_1"/>
<organism evidence="2 3">
    <name type="scientific">Jaapia argillacea MUCL 33604</name>
    <dbReference type="NCBI Taxonomy" id="933084"/>
    <lineage>
        <taxon>Eukaryota</taxon>
        <taxon>Fungi</taxon>
        <taxon>Dikarya</taxon>
        <taxon>Basidiomycota</taxon>
        <taxon>Agaricomycotina</taxon>
        <taxon>Agaricomycetes</taxon>
        <taxon>Agaricomycetidae</taxon>
        <taxon>Jaapiales</taxon>
        <taxon>Jaapiaceae</taxon>
        <taxon>Jaapia</taxon>
    </lineage>
</organism>
<feature type="region of interest" description="Disordered" evidence="1">
    <location>
        <begin position="35"/>
        <end position="58"/>
    </location>
</feature>
<dbReference type="InParanoid" id="A0A067PLW5"/>
<reference evidence="3" key="1">
    <citation type="journal article" date="2014" name="Proc. Natl. Acad. Sci. U.S.A.">
        <title>Extensive sampling of basidiomycete genomes demonstrates inadequacy of the white-rot/brown-rot paradigm for wood decay fungi.</title>
        <authorList>
            <person name="Riley R."/>
            <person name="Salamov A.A."/>
            <person name="Brown D.W."/>
            <person name="Nagy L.G."/>
            <person name="Floudas D."/>
            <person name="Held B.W."/>
            <person name="Levasseur A."/>
            <person name="Lombard V."/>
            <person name="Morin E."/>
            <person name="Otillar R."/>
            <person name="Lindquist E.A."/>
            <person name="Sun H."/>
            <person name="LaButti K.M."/>
            <person name="Schmutz J."/>
            <person name="Jabbour D."/>
            <person name="Luo H."/>
            <person name="Baker S.E."/>
            <person name="Pisabarro A.G."/>
            <person name="Walton J.D."/>
            <person name="Blanchette R.A."/>
            <person name="Henrissat B."/>
            <person name="Martin F."/>
            <person name="Cullen D."/>
            <person name="Hibbett D.S."/>
            <person name="Grigoriev I.V."/>
        </authorList>
    </citation>
    <scope>NUCLEOTIDE SEQUENCE [LARGE SCALE GENOMIC DNA]</scope>
    <source>
        <strain evidence="3">MUCL 33604</strain>
    </source>
</reference>
<protein>
    <submittedName>
        <fullName evidence="2">Uncharacterized protein</fullName>
    </submittedName>
</protein>
<keyword evidence="3" id="KW-1185">Reference proteome</keyword>
<evidence type="ECO:0000256" key="1">
    <source>
        <dbReference type="SAM" id="MobiDB-lite"/>
    </source>
</evidence>
<gene>
    <name evidence="2" type="ORF">JAAARDRAFT_198650</name>
</gene>
<dbReference type="AlphaFoldDB" id="A0A067PLW5"/>
<accession>A0A067PLW5</accession>
<sequence>MHLPVQDRNTPAPQSNHLQMATHVSNVAVNALPGASDGVKTVPSSPTDAHPSTLMPSGVGTVSTSIAISVTIPSHASSRSPSLPRSISSTSCDSLSTPWPCVPPPPLSTITEASTPPSLRSITNTTVDNKSDWDFTPDPDVCPDDILLAYLADHMEHLYCLSSPTIMENVEWYSDGAEDVLIQKLQGPESKLIQADVWLIGEISSEGYRLYVCGGWDGQFGVFEKAKSVGRISMAPDKDSEVNDDDSDEEADSAFNMCNWVCQSPNTTVQLQQIIDEWQYKGALVELGVAIKQERWQMSRTDNFFANINYIVILHSPGYAQVVESPYKKSLRVAVSGSKGKSVLR</sequence>
<proteinExistence type="predicted"/>
<evidence type="ECO:0000313" key="2">
    <source>
        <dbReference type="EMBL" id="KDQ51997.1"/>
    </source>
</evidence>